<feature type="compositionally biased region" description="Polar residues" evidence="1">
    <location>
        <begin position="156"/>
        <end position="167"/>
    </location>
</feature>
<dbReference type="NCBIfam" id="TIGR01451">
    <property type="entry name" value="B_ant_repeat"/>
    <property type="match status" value="1"/>
</dbReference>
<dbReference type="Gene3D" id="1.50.10.10">
    <property type="match status" value="1"/>
</dbReference>
<dbReference type="Pfam" id="PF01345">
    <property type="entry name" value="DUF11"/>
    <property type="match status" value="1"/>
</dbReference>
<evidence type="ECO:0000313" key="3">
    <source>
        <dbReference type="EMBL" id="MBD3323001.1"/>
    </source>
</evidence>
<feature type="region of interest" description="Disordered" evidence="1">
    <location>
        <begin position="144"/>
        <end position="167"/>
    </location>
</feature>
<dbReference type="GO" id="GO:0005975">
    <property type="term" value="P:carbohydrate metabolic process"/>
    <property type="evidence" value="ECO:0007669"/>
    <property type="project" value="InterPro"/>
</dbReference>
<feature type="non-terminal residue" evidence="3">
    <location>
        <position position="1"/>
    </location>
</feature>
<dbReference type="PANTHER" id="PTHR34819">
    <property type="entry name" value="LARGE CYSTEINE-RICH PERIPLASMIC PROTEIN OMCB"/>
    <property type="match status" value="1"/>
</dbReference>
<dbReference type="InterPro" id="IPR012341">
    <property type="entry name" value="6hp_glycosidase-like_sf"/>
</dbReference>
<dbReference type="EMBL" id="WJJP01000009">
    <property type="protein sequence ID" value="MBD3323001.1"/>
    <property type="molecule type" value="Genomic_DNA"/>
</dbReference>
<protein>
    <submittedName>
        <fullName evidence="3">DUF11 domain-containing protein</fullName>
    </submittedName>
</protein>
<evidence type="ECO:0000259" key="2">
    <source>
        <dbReference type="Pfam" id="PF01345"/>
    </source>
</evidence>
<gene>
    <name evidence="3" type="ORF">GF339_00360</name>
</gene>
<reference evidence="3" key="1">
    <citation type="submission" date="2019-11" db="EMBL/GenBank/DDBJ databases">
        <title>Microbial mats filling the niche in hypersaline microbial mats.</title>
        <authorList>
            <person name="Wong H.L."/>
            <person name="Macleod F.I."/>
            <person name="White R.A. III"/>
            <person name="Burns B.P."/>
        </authorList>
    </citation>
    <scope>NUCLEOTIDE SEQUENCE</scope>
    <source>
        <strain evidence="3">Rbin_158</strain>
    </source>
</reference>
<comment type="caution">
    <text evidence="3">The sequence shown here is derived from an EMBL/GenBank/DDBJ whole genome shotgun (WGS) entry which is preliminary data.</text>
</comment>
<evidence type="ECO:0000313" key="4">
    <source>
        <dbReference type="Proteomes" id="UP000649604"/>
    </source>
</evidence>
<name>A0A9D5JS60_9BACT</name>
<organism evidence="3 4">
    <name type="scientific">candidate division KSB3 bacterium</name>
    <dbReference type="NCBI Taxonomy" id="2044937"/>
    <lineage>
        <taxon>Bacteria</taxon>
        <taxon>candidate division KSB3</taxon>
    </lineage>
</organism>
<dbReference type="InterPro" id="IPR047589">
    <property type="entry name" value="DUF11_rpt"/>
</dbReference>
<dbReference type="InterPro" id="IPR051172">
    <property type="entry name" value="Chlamydia_OmcB"/>
</dbReference>
<proteinExistence type="predicted"/>
<dbReference type="Proteomes" id="UP000649604">
    <property type="component" value="Unassembled WGS sequence"/>
</dbReference>
<dbReference type="InterPro" id="IPR008928">
    <property type="entry name" value="6-hairpin_glycosidase_sf"/>
</dbReference>
<dbReference type="InterPro" id="IPR001434">
    <property type="entry name" value="OmcB-like_DUF11"/>
</dbReference>
<feature type="domain" description="DUF11" evidence="2">
    <location>
        <begin position="812"/>
        <end position="916"/>
    </location>
</feature>
<dbReference type="SUPFAM" id="SSF48208">
    <property type="entry name" value="Six-hairpin glycosidases"/>
    <property type="match status" value="1"/>
</dbReference>
<evidence type="ECO:0000256" key="1">
    <source>
        <dbReference type="SAM" id="MobiDB-lite"/>
    </source>
</evidence>
<dbReference type="AlphaFoldDB" id="A0A9D5JS60"/>
<accession>A0A9D5JS60</accession>
<sequence>SQGNYKYTPLSVGTALGALRELIYHVDDQQQALEIAKRMKIFVQQITKYAGLQLSEVETNPKQEFFIPVDDMGVIRTARLLDNPFGLAPVLASEIVLNREAIANLNAKRPTNACGQARNAFRSAYYYTDIGMYAASELALTARTAQQLSPDPERPSQANNQNPELLNPLSLNTTGAKSGDFSDQNLVHIEAKSSLGIQLQHGPLITQAAQALDLSQEDYTDALLEQYAELTGLETIPEPLLPIFIEFYGGVPEIEYGKETERWRESLMDKSLVPSALGQSLYRQVLWMQEALATRHNDRNMPDPDGQYIGRTAEEGFLALLFAQAAANKIAFLKETMLVPLHAEDVSTPSGKYIPHRLEVSLQGEKPTRYQVEDADSSLFDLTSLLMGVSELKTISDPQGQPPYNDVFGDDKLIPAEVHEISWELVTLLLENLNALHWDSTHRTLYEINSLEKERNAEAPVQPSDNGDQENVISTEQAALAMIALESVYTNFPEDPALQNAAKTLIVDQADFLLHALRNEEDGAMVNGAQLTDDIEPYSGITTLLAQAAGIRSLLIAYQITGDQMYLEAAKQTAAFLETTFWDPDLEVYKTAIGGSQYHYTPLNTGMTIGALRELLAANAPENLEQISQHTSQFFEYVVERIGLQLSEQRQLLELQEDPQTLAPVLAADLIIQPLGIDIDSDVPQPGSTVIYAISFTEDALTCDINDGYIEDMLPEGVTFVRSLPRPASIDDRVIRWNTADLSPDEDGLYTIRLEVRINPLATLDLDYADIMAGIRTWQVNNCASLWCQAFTEREQQVTTACTDLEITLPHIELEKTVSPFLADPGQPLEVELSVSNLSDVTAYSVTIEDLLPEGFIYVDESMRSLDTLEVDFYDTTPLVWVLTHLRPQETVRFSYTVMLDPNVPEGLYTTSAKAYAVDRAGFPFETETLETTVSVRSSQ</sequence>